<sequence>MNIFTKLFFTASLITSSYVAAQQDSINIIDLPTTINKDYAFDGLWRISNDGNTSNYKISGGKLTNYTSKTSDGLYLDLYFVPSTSTVNLYNLPNKINATAELGSLEGNGTSFNNVIITFKNSDINALSQGNYTPILLLKEKSSGSIVNYKILSNKISLESNEIFIDKKIALDPFPITQKEPEKTLVSSEPLDDSLSNIYTPVGSSLDIEHANQKLRLVGVWQLEIDFQTLLVKIDGINNAIQNLDSKSTKKLKLLVYFSNEPIKDNNEVSGYELLNIDVLSISGNTKIEKPVFTSNITKLIPVGEYYPILVLTEQNDEGKYIIKSTLSLGDKYAWK</sequence>
<gene>
    <name evidence="2" type="ORF">SAMN05421738_106149</name>
</gene>
<evidence type="ECO:0000313" key="2">
    <source>
        <dbReference type="EMBL" id="SFN08631.1"/>
    </source>
</evidence>
<feature type="chain" id="PRO_5011750903" evidence="1">
    <location>
        <begin position="22"/>
        <end position="336"/>
    </location>
</feature>
<reference evidence="3" key="1">
    <citation type="submission" date="2016-10" db="EMBL/GenBank/DDBJ databases">
        <authorList>
            <person name="Varghese N."/>
            <person name="Submissions S."/>
        </authorList>
    </citation>
    <scope>NUCLEOTIDE SEQUENCE [LARGE SCALE GENOMIC DNA]</scope>
    <source>
        <strain evidence="3">XJ109</strain>
    </source>
</reference>
<dbReference type="Proteomes" id="UP000199149">
    <property type="component" value="Unassembled WGS sequence"/>
</dbReference>
<keyword evidence="1" id="KW-0732">Signal</keyword>
<evidence type="ECO:0000313" key="3">
    <source>
        <dbReference type="Proteomes" id="UP000199149"/>
    </source>
</evidence>
<name>A0A1I4W4Z9_9FLAO</name>
<dbReference type="OrthoDB" id="1452101at2"/>
<protein>
    <submittedName>
        <fullName evidence="2">Uncharacterized protein</fullName>
    </submittedName>
</protein>
<keyword evidence="3" id="KW-1185">Reference proteome</keyword>
<feature type="signal peptide" evidence="1">
    <location>
        <begin position="1"/>
        <end position="21"/>
    </location>
</feature>
<accession>A0A1I4W4Z9</accession>
<organism evidence="2 3">
    <name type="scientific">Algoriella xinjiangensis</name>
    <dbReference type="NCBI Taxonomy" id="684065"/>
    <lineage>
        <taxon>Bacteria</taxon>
        <taxon>Pseudomonadati</taxon>
        <taxon>Bacteroidota</taxon>
        <taxon>Flavobacteriia</taxon>
        <taxon>Flavobacteriales</taxon>
        <taxon>Weeksellaceae</taxon>
        <taxon>Algoriella</taxon>
    </lineage>
</organism>
<proteinExistence type="predicted"/>
<evidence type="ECO:0000256" key="1">
    <source>
        <dbReference type="SAM" id="SignalP"/>
    </source>
</evidence>
<dbReference type="EMBL" id="FOUZ01000006">
    <property type="protein sequence ID" value="SFN08631.1"/>
    <property type="molecule type" value="Genomic_DNA"/>
</dbReference>
<dbReference type="AlphaFoldDB" id="A0A1I4W4Z9"/>
<dbReference type="RefSeq" id="WP_092907999.1">
    <property type="nucleotide sequence ID" value="NZ_FOUZ01000006.1"/>
</dbReference>